<dbReference type="InterPro" id="IPR038765">
    <property type="entry name" value="Papain-like_cys_pep_sf"/>
</dbReference>
<accession>A0ABN2SPK2</accession>
<comment type="similarity">
    <text evidence="1">Belongs to the peptidase C40 family.</text>
</comment>
<keyword evidence="9" id="KW-1185">Reference proteome</keyword>
<feature type="coiled-coil region" evidence="5">
    <location>
        <begin position="145"/>
        <end position="179"/>
    </location>
</feature>
<proteinExistence type="inferred from homology"/>
<dbReference type="Gene3D" id="3.90.1720.10">
    <property type="entry name" value="endopeptidase domain like (from Nostoc punctiforme)"/>
    <property type="match status" value="1"/>
</dbReference>
<evidence type="ECO:0000256" key="5">
    <source>
        <dbReference type="SAM" id="Coils"/>
    </source>
</evidence>
<comment type="caution">
    <text evidence="8">The sequence shown here is derived from an EMBL/GenBank/DDBJ whole genome shotgun (WGS) entry which is preliminary data.</text>
</comment>
<dbReference type="RefSeq" id="WP_344660683.1">
    <property type="nucleotide sequence ID" value="NZ_BAAAQM010000043.1"/>
</dbReference>
<evidence type="ECO:0000313" key="8">
    <source>
        <dbReference type="EMBL" id="GAA1990309.1"/>
    </source>
</evidence>
<evidence type="ECO:0000259" key="7">
    <source>
        <dbReference type="PROSITE" id="PS51935"/>
    </source>
</evidence>
<sequence>MTVTARHRRPRATRYSKLAVGAAAAGTMVLVPSVAKADPQPTIDQVKTQLDKLYQQAADANEAYNTAKDAQGKLQQQVDGINKEMSAEQASMAQTQTRLGGLAAAQYRSGNIDPTLQIMVQADPGTLLNMSATIDRVTANGADTLKLLAQQKADLAAKAKEAADKMALLDRNTKDAEAKKKQFDGDVTKAQNLLNSLQADQRAALEAQRAREQAAAVQAAKDAAAKQTASSGSTGGSSGSTSVSIPPVSGRAAAAVAFAKSQLGKPYIFGATGPGGYDCSGLTQAAWKAAGVTIPRTATAQMQGLRAIPASSAQPGDLVFFYGDSSYVNHVGMYIGNGLVIHAPRPGSTVSVAAVSTMPVVSYARPA</sequence>
<feature type="coiled-coil region" evidence="5">
    <location>
        <begin position="43"/>
        <end position="70"/>
    </location>
</feature>
<evidence type="ECO:0000313" key="9">
    <source>
        <dbReference type="Proteomes" id="UP001499854"/>
    </source>
</evidence>
<dbReference type="EMBL" id="BAAAQM010000043">
    <property type="protein sequence ID" value="GAA1990309.1"/>
    <property type="molecule type" value="Genomic_DNA"/>
</dbReference>
<reference evidence="8 9" key="1">
    <citation type="journal article" date="2019" name="Int. J. Syst. Evol. Microbiol.">
        <title>The Global Catalogue of Microorganisms (GCM) 10K type strain sequencing project: providing services to taxonomists for standard genome sequencing and annotation.</title>
        <authorList>
            <consortium name="The Broad Institute Genomics Platform"/>
            <consortium name="The Broad Institute Genome Sequencing Center for Infectious Disease"/>
            <person name="Wu L."/>
            <person name="Ma J."/>
        </authorList>
    </citation>
    <scope>NUCLEOTIDE SEQUENCE [LARGE SCALE GENOMIC DNA]</scope>
    <source>
        <strain evidence="8 9">JCM 16013</strain>
    </source>
</reference>
<dbReference type="PANTHER" id="PTHR47359:SF3">
    <property type="entry name" value="NLP_P60 DOMAIN-CONTAINING PROTEIN-RELATED"/>
    <property type="match status" value="1"/>
</dbReference>
<feature type="chain" id="PRO_5045435554" evidence="6">
    <location>
        <begin position="38"/>
        <end position="367"/>
    </location>
</feature>
<dbReference type="InterPro" id="IPR051794">
    <property type="entry name" value="PG_Endopeptidase_C40"/>
</dbReference>
<dbReference type="Pfam" id="PF00877">
    <property type="entry name" value="NLPC_P60"/>
    <property type="match status" value="1"/>
</dbReference>
<dbReference type="PANTHER" id="PTHR47359">
    <property type="entry name" value="PEPTIDOGLYCAN DL-ENDOPEPTIDASE CWLO"/>
    <property type="match status" value="1"/>
</dbReference>
<protein>
    <submittedName>
        <fullName evidence="8">C40 family peptidase</fullName>
    </submittedName>
</protein>
<keyword evidence="4" id="KW-0788">Thiol protease</keyword>
<dbReference type="Gene3D" id="6.10.250.3150">
    <property type="match status" value="1"/>
</dbReference>
<keyword evidence="3" id="KW-0378">Hydrolase</keyword>
<evidence type="ECO:0000256" key="1">
    <source>
        <dbReference type="ARBA" id="ARBA00007074"/>
    </source>
</evidence>
<keyword evidence="6" id="KW-0732">Signal</keyword>
<dbReference type="PROSITE" id="PS51935">
    <property type="entry name" value="NLPC_P60"/>
    <property type="match status" value="1"/>
</dbReference>
<keyword evidence="2" id="KW-0645">Protease</keyword>
<feature type="signal peptide" evidence="6">
    <location>
        <begin position="1"/>
        <end position="37"/>
    </location>
</feature>
<dbReference type="Proteomes" id="UP001499854">
    <property type="component" value="Unassembled WGS sequence"/>
</dbReference>
<evidence type="ECO:0000256" key="2">
    <source>
        <dbReference type="ARBA" id="ARBA00022670"/>
    </source>
</evidence>
<name>A0ABN2SPK2_9ACTN</name>
<evidence type="ECO:0000256" key="6">
    <source>
        <dbReference type="SAM" id="SignalP"/>
    </source>
</evidence>
<dbReference type="InterPro" id="IPR000064">
    <property type="entry name" value="NLP_P60_dom"/>
</dbReference>
<organism evidence="8 9">
    <name type="scientific">Catenulispora subtropica</name>
    <dbReference type="NCBI Taxonomy" id="450798"/>
    <lineage>
        <taxon>Bacteria</taxon>
        <taxon>Bacillati</taxon>
        <taxon>Actinomycetota</taxon>
        <taxon>Actinomycetes</taxon>
        <taxon>Catenulisporales</taxon>
        <taxon>Catenulisporaceae</taxon>
        <taxon>Catenulispora</taxon>
    </lineage>
</organism>
<dbReference type="SUPFAM" id="SSF54001">
    <property type="entry name" value="Cysteine proteinases"/>
    <property type="match status" value="1"/>
</dbReference>
<gene>
    <name evidence="8" type="ORF">GCM10009838_61820</name>
</gene>
<evidence type="ECO:0000256" key="4">
    <source>
        <dbReference type="ARBA" id="ARBA00022807"/>
    </source>
</evidence>
<evidence type="ECO:0000256" key="3">
    <source>
        <dbReference type="ARBA" id="ARBA00022801"/>
    </source>
</evidence>
<feature type="domain" description="NlpC/P60" evidence="7">
    <location>
        <begin position="249"/>
        <end position="367"/>
    </location>
</feature>
<keyword evidence="5" id="KW-0175">Coiled coil</keyword>